<evidence type="ECO:0000256" key="1">
    <source>
        <dbReference type="SAM" id="Phobius"/>
    </source>
</evidence>
<keyword evidence="1" id="KW-1133">Transmembrane helix</keyword>
<name>A0A4Q9M9R7_9APHY</name>
<keyword evidence="1" id="KW-0812">Transmembrane</keyword>
<reference evidence="2" key="1">
    <citation type="submission" date="2019-01" db="EMBL/GenBank/DDBJ databases">
        <title>Draft genome sequences of three monokaryotic isolates of the white-rot basidiomycete fungus Dichomitus squalens.</title>
        <authorList>
            <consortium name="DOE Joint Genome Institute"/>
            <person name="Lopez S.C."/>
            <person name="Andreopoulos B."/>
            <person name="Pangilinan J."/>
            <person name="Lipzen A."/>
            <person name="Riley R."/>
            <person name="Ahrendt S."/>
            <person name="Ng V."/>
            <person name="Barry K."/>
            <person name="Daum C."/>
            <person name="Grigoriev I.V."/>
            <person name="Hilden K.S."/>
            <person name="Makela M.R."/>
            <person name="de Vries R.P."/>
        </authorList>
    </citation>
    <scope>NUCLEOTIDE SEQUENCE [LARGE SCALE GENOMIC DNA]</scope>
    <source>
        <strain evidence="2">OM18370.1</strain>
    </source>
</reference>
<accession>A0A4Q9M9R7</accession>
<sequence>MAVTPLQYSFSLVTYPRCIINVFRLSGIYIILYMLRYLWRCLHYIVTLTVSCHILRLLRLDRNSIICESSHPIDIYSVTSIITFNHYNEIHPSI</sequence>
<organism evidence="2">
    <name type="scientific">Dichomitus squalens</name>
    <dbReference type="NCBI Taxonomy" id="114155"/>
    <lineage>
        <taxon>Eukaryota</taxon>
        <taxon>Fungi</taxon>
        <taxon>Dikarya</taxon>
        <taxon>Basidiomycota</taxon>
        <taxon>Agaricomycotina</taxon>
        <taxon>Agaricomycetes</taxon>
        <taxon>Polyporales</taxon>
        <taxon>Polyporaceae</taxon>
        <taxon>Dichomitus</taxon>
    </lineage>
</organism>
<dbReference type="EMBL" id="ML143492">
    <property type="protein sequence ID" value="TBU23900.1"/>
    <property type="molecule type" value="Genomic_DNA"/>
</dbReference>
<dbReference type="Proteomes" id="UP000292957">
    <property type="component" value="Unassembled WGS sequence"/>
</dbReference>
<keyword evidence="1" id="KW-0472">Membrane</keyword>
<feature type="transmembrane region" description="Helical" evidence="1">
    <location>
        <begin position="12"/>
        <end position="31"/>
    </location>
</feature>
<proteinExistence type="predicted"/>
<gene>
    <name evidence="2" type="ORF">BD311DRAFT_767620</name>
</gene>
<protein>
    <submittedName>
        <fullName evidence="2">Uncharacterized protein</fullName>
    </submittedName>
</protein>
<evidence type="ECO:0000313" key="2">
    <source>
        <dbReference type="EMBL" id="TBU23900.1"/>
    </source>
</evidence>
<dbReference type="AlphaFoldDB" id="A0A4Q9M9R7"/>